<dbReference type="RefSeq" id="WP_225686948.1">
    <property type="nucleotide sequence ID" value="NZ_JAERSE020000002.1"/>
</dbReference>
<gene>
    <name evidence="1" type="ORF">JI747_005810</name>
</gene>
<comment type="caution">
    <text evidence="1">The sequence shown here is derived from an EMBL/GenBank/DDBJ whole genome shotgun (WGS) entry which is preliminary data.</text>
</comment>
<accession>A0ABS7ZYR4</accession>
<dbReference type="Proteomes" id="UP000618240">
    <property type="component" value="Unassembled WGS sequence"/>
</dbReference>
<reference evidence="1 2" key="1">
    <citation type="submission" date="2021-09" db="EMBL/GenBank/DDBJ databases">
        <title>Genome sequencing and assembly of Chryseobacterium sp. RG1.</title>
        <authorList>
            <person name="Chhetri G."/>
        </authorList>
    </citation>
    <scope>NUCLEOTIDE SEQUENCE [LARGE SCALE GENOMIC DNA]</scope>
    <source>
        <strain evidence="1 2">RG1</strain>
    </source>
</reference>
<proteinExistence type="predicted"/>
<evidence type="ECO:0000313" key="2">
    <source>
        <dbReference type="Proteomes" id="UP000618240"/>
    </source>
</evidence>
<evidence type="ECO:0000313" key="1">
    <source>
        <dbReference type="EMBL" id="MCA6066685.1"/>
    </source>
</evidence>
<dbReference type="EMBL" id="JAERSE020000002">
    <property type="protein sequence ID" value="MCA6066685.1"/>
    <property type="molecule type" value="Genomic_DNA"/>
</dbReference>
<sequence length="159" mass="18691">MKKLIIILFLIMNIFAYTQKCNYLAAVNAENLKQVGKFKLLIKNSDDKSFKIPKEINFCNMRVTELELYNEKTQSFEAFSLAKKDIDCFTYKDKSISLKPGQTYIYDVNIKSDFEVLQSSKFFEAFNDKKYRFKISFSLDSYDECGDSNTLVTDWIYKN</sequence>
<keyword evidence="2" id="KW-1185">Reference proteome</keyword>
<protein>
    <submittedName>
        <fullName evidence="1">Uncharacterized protein</fullName>
    </submittedName>
</protein>
<organism evidence="1 2">
    <name type="scientific">Chryseobacterium tagetis</name>
    <dbReference type="NCBI Taxonomy" id="2801334"/>
    <lineage>
        <taxon>Bacteria</taxon>
        <taxon>Pseudomonadati</taxon>
        <taxon>Bacteroidota</taxon>
        <taxon>Flavobacteriia</taxon>
        <taxon>Flavobacteriales</taxon>
        <taxon>Weeksellaceae</taxon>
        <taxon>Chryseobacterium group</taxon>
        <taxon>Chryseobacterium</taxon>
    </lineage>
</organism>
<name>A0ABS7ZYR4_9FLAO</name>